<keyword evidence="4" id="KW-0808">Transferase</keyword>
<dbReference type="EC" id="2.7.1.35" evidence="3"/>
<evidence type="ECO:0000256" key="9">
    <source>
        <dbReference type="ARBA" id="ARBA00022842"/>
    </source>
</evidence>
<reference evidence="17" key="1">
    <citation type="journal article" date="2019" name="Int. J. Syst. Evol. Microbiol.">
        <title>The Global Catalogue of Microorganisms (GCM) 10K type strain sequencing project: providing services to taxonomists for standard genome sequencing and annotation.</title>
        <authorList>
            <consortium name="The Broad Institute Genomics Platform"/>
            <consortium name="The Broad Institute Genome Sequencing Center for Infectious Disease"/>
            <person name="Wu L."/>
            <person name="Ma J."/>
        </authorList>
    </citation>
    <scope>NUCLEOTIDE SEQUENCE [LARGE SCALE GENOMIC DNA]</scope>
    <source>
        <strain evidence="17">JCM 14546</strain>
    </source>
</reference>
<evidence type="ECO:0000256" key="4">
    <source>
        <dbReference type="ARBA" id="ARBA00022679"/>
    </source>
</evidence>
<evidence type="ECO:0000256" key="14">
    <source>
        <dbReference type="ARBA" id="ARBA00049293"/>
    </source>
</evidence>
<dbReference type="SUPFAM" id="SSF53613">
    <property type="entry name" value="Ribokinase-like"/>
    <property type="match status" value="1"/>
</dbReference>
<dbReference type="InterPro" id="IPR004399">
    <property type="entry name" value="HMP/HMP-P_kinase_dom"/>
</dbReference>
<dbReference type="RefSeq" id="WP_344310735.1">
    <property type="nucleotide sequence ID" value="NZ_BAAANO010000035.1"/>
</dbReference>
<comment type="catalytic activity">
    <reaction evidence="14">
        <text>pyridoxal + ATP = pyridoxal 5'-phosphate + ADP + H(+)</text>
        <dbReference type="Rhea" id="RHEA:10224"/>
        <dbReference type="ChEBI" id="CHEBI:15378"/>
        <dbReference type="ChEBI" id="CHEBI:17310"/>
        <dbReference type="ChEBI" id="CHEBI:30616"/>
        <dbReference type="ChEBI" id="CHEBI:456216"/>
        <dbReference type="ChEBI" id="CHEBI:597326"/>
        <dbReference type="EC" id="2.7.1.35"/>
    </reaction>
</comment>
<name>A0ABP5F2H5_9MICO</name>
<evidence type="ECO:0000256" key="7">
    <source>
        <dbReference type="ARBA" id="ARBA00022777"/>
    </source>
</evidence>
<dbReference type="Pfam" id="PF08543">
    <property type="entry name" value="Phos_pyr_kin"/>
    <property type="match status" value="1"/>
</dbReference>
<comment type="similarity">
    <text evidence="2">Belongs to the ThiD family.</text>
</comment>
<evidence type="ECO:0000256" key="3">
    <source>
        <dbReference type="ARBA" id="ARBA00012104"/>
    </source>
</evidence>
<evidence type="ECO:0000256" key="1">
    <source>
        <dbReference type="ARBA" id="ARBA00003848"/>
    </source>
</evidence>
<keyword evidence="9" id="KW-0460">Magnesium</keyword>
<feature type="domain" description="Pyridoxamine kinase/Phosphomethylpyrimidine kinase" evidence="15">
    <location>
        <begin position="12"/>
        <end position="248"/>
    </location>
</feature>
<evidence type="ECO:0000256" key="2">
    <source>
        <dbReference type="ARBA" id="ARBA00009879"/>
    </source>
</evidence>
<keyword evidence="8" id="KW-0067">ATP-binding</keyword>
<sequence>MAPRALTFAGSDVSGGAGIAADLKMFEEYGVFGASVLTCIVTFDPQKGFEHAMEFFSEDVVRTQLESALAIHDFDVIKSGMLGTVESALVLAEHVKSNELPYVLDPVLVCKGAGTMVDLKDLFVQNLVPHATVVTPNLEEAGTLAGIGEITDVEGMQEAARVIHGQGAKNVIVKGGARLAGGDAIDVIFDGQTFTTLTTGKVNNELVNGAGCSFASAIAAGVATGLDIVDAAVKAKTIVAHGIANSVPNAIGVNSLLHPAARCHATGEITVTVG</sequence>
<evidence type="ECO:0000256" key="10">
    <source>
        <dbReference type="ARBA" id="ARBA00042307"/>
    </source>
</evidence>
<dbReference type="GO" id="GO:0016301">
    <property type="term" value="F:kinase activity"/>
    <property type="evidence" value="ECO:0007669"/>
    <property type="project" value="UniProtKB-KW"/>
</dbReference>
<evidence type="ECO:0000256" key="5">
    <source>
        <dbReference type="ARBA" id="ARBA00022723"/>
    </source>
</evidence>
<evidence type="ECO:0000259" key="15">
    <source>
        <dbReference type="Pfam" id="PF08543"/>
    </source>
</evidence>
<dbReference type="PANTHER" id="PTHR20858">
    <property type="entry name" value="PHOSPHOMETHYLPYRIMIDINE KINASE"/>
    <property type="match status" value="1"/>
</dbReference>
<proteinExistence type="inferred from homology"/>
<comment type="function">
    <text evidence="1">Catalyzes the phosphorylation of hydroxymethylpyrimidine phosphate (HMP-P) to HMP-PP, and of HMP to HMP-P.</text>
</comment>
<evidence type="ECO:0000256" key="12">
    <source>
        <dbReference type="ARBA" id="ARBA00042396"/>
    </source>
</evidence>
<accession>A0ABP5F2H5</accession>
<evidence type="ECO:0000313" key="17">
    <source>
        <dbReference type="Proteomes" id="UP001500755"/>
    </source>
</evidence>
<evidence type="ECO:0000256" key="6">
    <source>
        <dbReference type="ARBA" id="ARBA00022741"/>
    </source>
</evidence>
<keyword evidence="6" id="KW-0547">Nucleotide-binding</keyword>
<dbReference type="EMBL" id="BAAANO010000035">
    <property type="protein sequence ID" value="GAA2014751.1"/>
    <property type="molecule type" value="Genomic_DNA"/>
</dbReference>
<organism evidence="16 17">
    <name type="scientific">Brevibacterium samyangense</name>
    <dbReference type="NCBI Taxonomy" id="366888"/>
    <lineage>
        <taxon>Bacteria</taxon>
        <taxon>Bacillati</taxon>
        <taxon>Actinomycetota</taxon>
        <taxon>Actinomycetes</taxon>
        <taxon>Micrococcales</taxon>
        <taxon>Brevibacteriaceae</taxon>
        <taxon>Brevibacterium</taxon>
    </lineage>
</organism>
<evidence type="ECO:0000313" key="16">
    <source>
        <dbReference type="EMBL" id="GAA2014751.1"/>
    </source>
</evidence>
<gene>
    <name evidence="16" type="primary">thiD_2</name>
    <name evidence="16" type="ORF">GCM10009755_28110</name>
</gene>
<evidence type="ECO:0000256" key="11">
    <source>
        <dbReference type="ARBA" id="ARBA00042348"/>
    </source>
</evidence>
<dbReference type="InterPro" id="IPR013749">
    <property type="entry name" value="PM/HMP-P_kinase-1"/>
</dbReference>
<evidence type="ECO:0000256" key="8">
    <source>
        <dbReference type="ARBA" id="ARBA00022840"/>
    </source>
</evidence>
<evidence type="ECO:0000256" key="13">
    <source>
        <dbReference type="ARBA" id="ARBA00042531"/>
    </source>
</evidence>
<dbReference type="PANTHER" id="PTHR20858:SF19">
    <property type="entry name" value="PYRIDOXINE KINASE"/>
    <property type="match status" value="1"/>
</dbReference>
<keyword evidence="7 16" id="KW-0418">Kinase</keyword>
<keyword evidence="5" id="KW-0479">Metal-binding</keyword>
<protein>
    <recommendedName>
        <fullName evidence="3">pyridoxal kinase</fullName>
        <ecNumber evidence="3">2.7.1.35</ecNumber>
    </recommendedName>
    <alternativeName>
        <fullName evidence="11">PN/PL/PM kinase</fullName>
    </alternativeName>
    <alternativeName>
        <fullName evidence="12">Pyridoxal kinase</fullName>
    </alternativeName>
    <alternativeName>
        <fullName evidence="10">Pyridoxamine kinase</fullName>
    </alternativeName>
    <alternativeName>
        <fullName evidence="13">Vitamin B6 kinase</fullName>
    </alternativeName>
</protein>
<dbReference type="CDD" id="cd01169">
    <property type="entry name" value="HMPP_kinase"/>
    <property type="match status" value="1"/>
</dbReference>
<dbReference type="InterPro" id="IPR029056">
    <property type="entry name" value="Ribokinase-like"/>
</dbReference>
<dbReference type="Gene3D" id="3.40.1190.20">
    <property type="match status" value="1"/>
</dbReference>
<dbReference type="Proteomes" id="UP001500755">
    <property type="component" value="Unassembled WGS sequence"/>
</dbReference>
<keyword evidence="17" id="KW-1185">Reference proteome</keyword>
<comment type="caution">
    <text evidence="16">The sequence shown here is derived from an EMBL/GenBank/DDBJ whole genome shotgun (WGS) entry which is preliminary data.</text>
</comment>